<comment type="similarity">
    <text evidence="2">Belongs to the SusD family.</text>
</comment>
<dbReference type="PROSITE" id="PS51257">
    <property type="entry name" value="PROKAR_LIPOPROTEIN"/>
    <property type="match status" value="1"/>
</dbReference>
<dbReference type="Proteomes" id="UP000232673">
    <property type="component" value="Unassembled WGS sequence"/>
</dbReference>
<name>A0A2N0TSI7_9FLAO</name>
<dbReference type="RefSeq" id="WP_079712288.1">
    <property type="nucleotide sequence ID" value="NZ_FUZC01000003.1"/>
</dbReference>
<evidence type="ECO:0000256" key="5">
    <source>
        <dbReference type="ARBA" id="ARBA00023237"/>
    </source>
</evidence>
<comment type="subcellular location">
    <subcellularLocation>
        <location evidence="1">Cell outer membrane</location>
    </subcellularLocation>
</comment>
<feature type="domain" description="RagB/SusD" evidence="6">
    <location>
        <begin position="390"/>
        <end position="534"/>
    </location>
</feature>
<dbReference type="AlphaFoldDB" id="A0A2N0TSI7"/>
<evidence type="ECO:0000313" key="9">
    <source>
        <dbReference type="Proteomes" id="UP000232673"/>
    </source>
</evidence>
<feature type="domain" description="SusD-like N-terminal" evidence="7">
    <location>
        <begin position="97"/>
        <end position="228"/>
    </location>
</feature>
<accession>A0A2N0TSI7</accession>
<dbReference type="GO" id="GO:0009279">
    <property type="term" value="C:cell outer membrane"/>
    <property type="evidence" value="ECO:0007669"/>
    <property type="project" value="UniProtKB-SubCell"/>
</dbReference>
<organism evidence="8 9">
    <name type="scientific">Salegentibacter salinarum</name>
    <dbReference type="NCBI Taxonomy" id="447422"/>
    <lineage>
        <taxon>Bacteria</taxon>
        <taxon>Pseudomonadati</taxon>
        <taxon>Bacteroidota</taxon>
        <taxon>Flavobacteriia</taxon>
        <taxon>Flavobacteriales</taxon>
        <taxon>Flavobacteriaceae</taxon>
        <taxon>Salegentibacter</taxon>
    </lineage>
</organism>
<proteinExistence type="inferred from homology"/>
<dbReference type="STRING" id="447422.SAMN05660903_01161"/>
<dbReference type="InterPro" id="IPR012944">
    <property type="entry name" value="SusD_RagB_dom"/>
</dbReference>
<protein>
    <submittedName>
        <fullName evidence="8">Carbohydrate-binding protein SusD</fullName>
    </submittedName>
</protein>
<dbReference type="InterPro" id="IPR011990">
    <property type="entry name" value="TPR-like_helical_dom_sf"/>
</dbReference>
<evidence type="ECO:0000259" key="6">
    <source>
        <dbReference type="Pfam" id="PF07980"/>
    </source>
</evidence>
<sequence>MKRYFKITALVFSFAVIVASCEDSFLEEEVRSAYTPENLTDALGFEAALVGLYQQMGAYQGLSWAQGWLAVWQVGTDIVWPTLPQGIEVPYYEYSSLTADDQATTYTWEWNYNLIENANSIINNVENPELQAPDMNEEDRNRVNAEARFFRAYAYNMLATLYGGVPLVTEALTEPRTDFVRAPIEDINALIEEDLNFATEHLPEVGGMPAEARINKYAAHQLFAEFYLRTDEPAKAEEEADAIIESSAYSLVTERYGVKADEDGDPFSDMFWKGNQRRSQGNTEAIWVLEMENPADVRGGSVGAPQHRRVWGAQYHSRAGMLPADSLGGRGLSRIRLNNFVLYDLYDQGDMRNSEYNINRELYYNNPDYEDYGERVPYEGPDTLFITNPYTMKWKHFDERDTFGWGMWKDFILMRLGETYLLKAEAQFKQDDFAGAASSINELRERANAPMVDAGDIDLDFILDERVRELIAEENRRMTLMRTGTLVERANRLNNDAPENMQIRGLSETHLLMPIPLREIQLNKDAELEQNPGY</sequence>
<evidence type="ECO:0000256" key="4">
    <source>
        <dbReference type="ARBA" id="ARBA00023136"/>
    </source>
</evidence>
<evidence type="ECO:0000313" key="8">
    <source>
        <dbReference type="EMBL" id="PKD17702.1"/>
    </source>
</evidence>
<dbReference type="Pfam" id="PF14322">
    <property type="entry name" value="SusD-like_3"/>
    <property type="match status" value="1"/>
</dbReference>
<evidence type="ECO:0000259" key="7">
    <source>
        <dbReference type="Pfam" id="PF14322"/>
    </source>
</evidence>
<dbReference type="InterPro" id="IPR033985">
    <property type="entry name" value="SusD-like_N"/>
</dbReference>
<dbReference type="Pfam" id="PF07980">
    <property type="entry name" value="SusD_RagB"/>
    <property type="match status" value="1"/>
</dbReference>
<dbReference type="Gene3D" id="1.25.40.390">
    <property type="match status" value="1"/>
</dbReference>
<gene>
    <name evidence="8" type="ORF">APR41_05700</name>
</gene>
<evidence type="ECO:0000256" key="1">
    <source>
        <dbReference type="ARBA" id="ARBA00004442"/>
    </source>
</evidence>
<keyword evidence="3" id="KW-0732">Signal</keyword>
<dbReference type="SUPFAM" id="SSF48452">
    <property type="entry name" value="TPR-like"/>
    <property type="match status" value="1"/>
</dbReference>
<evidence type="ECO:0000256" key="3">
    <source>
        <dbReference type="ARBA" id="ARBA00022729"/>
    </source>
</evidence>
<dbReference type="OrthoDB" id="5694214at2"/>
<keyword evidence="9" id="KW-1185">Reference proteome</keyword>
<comment type="caution">
    <text evidence="8">The sequence shown here is derived from an EMBL/GenBank/DDBJ whole genome shotgun (WGS) entry which is preliminary data.</text>
</comment>
<keyword evidence="4" id="KW-0472">Membrane</keyword>
<reference evidence="8 9" key="1">
    <citation type="submission" date="2015-10" db="EMBL/GenBank/DDBJ databases">
        <title>Draft genome sequence of Salegentibacter salinarum KCTC 12975.</title>
        <authorList>
            <person name="Lin W."/>
            <person name="Zheng Q."/>
        </authorList>
    </citation>
    <scope>NUCLEOTIDE SEQUENCE [LARGE SCALE GENOMIC DNA]</scope>
    <source>
        <strain evidence="8 9">KCTC 12975</strain>
    </source>
</reference>
<evidence type="ECO:0000256" key="2">
    <source>
        <dbReference type="ARBA" id="ARBA00006275"/>
    </source>
</evidence>
<keyword evidence="5" id="KW-0998">Cell outer membrane</keyword>
<dbReference type="EMBL" id="LKTS01000034">
    <property type="protein sequence ID" value="PKD17702.1"/>
    <property type="molecule type" value="Genomic_DNA"/>
</dbReference>